<feature type="transmembrane region" description="Helical" evidence="8">
    <location>
        <begin position="268"/>
        <end position="290"/>
    </location>
</feature>
<evidence type="ECO:0000259" key="9">
    <source>
        <dbReference type="PROSITE" id="PS50928"/>
    </source>
</evidence>
<proteinExistence type="inferred from homology"/>
<dbReference type="InterPro" id="IPR043429">
    <property type="entry name" value="ArtM/GltK/GlnP/TcyL/YhdX-like"/>
</dbReference>
<dbReference type="GO" id="GO:0006865">
    <property type="term" value="P:amino acid transport"/>
    <property type="evidence" value="ECO:0007669"/>
    <property type="project" value="TreeGrafter"/>
</dbReference>
<dbReference type="SUPFAM" id="SSF161098">
    <property type="entry name" value="MetI-like"/>
    <property type="match status" value="1"/>
</dbReference>
<organism evidence="10 11">
    <name type="scientific">Sutterella wadsworthensis 2_1_59BFAA</name>
    <dbReference type="NCBI Taxonomy" id="742823"/>
    <lineage>
        <taxon>Bacteria</taxon>
        <taxon>Pseudomonadati</taxon>
        <taxon>Pseudomonadota</taxon>
        <taxon>Betaproteobacteria</taxon>
        <taxon>Burkholderiales</taxon>
        <taxon>Sutterellaceae</taxon>
        <taxon>Sutterella</taxon>
    </lineage>
</organism>
<keyword evidence="4" id="KW-1003">Cell membrane</keyword>
<keyword evidence="11" id="KW-1185">Reference proteome</keyword>
<name>K1KJ73_9BURK</name>
<dbReference type="OrthoDB" id="9771188at2"/>
<feature type="domain" description="ABC transmembrane type-1" evidence="9">
    <location>
        <begin position="152"/>
        <end position="346"/>
    </location>
</feature>
<feature type="transmembrane region" description="Helical" evidence="8">
    <location>
        <begin position="20"/>
        <end position="40"/>
    </location>
</feature>
<dbReference type="PANTHER" id="PTHR30614:SF41">
    <property type="entry name" value="INNER MEMBRANE AMINO-ACID ABC TRANSPORTER PERMEASE PROTEIN YHDY"/>
    <property type="match status" value="1"/>
</dbReference>
<dbReference type="PROSITE" id="PS50928">
    <property type="entry name" value="ABC_TM1"/>
    <property type="match status" value="1"/>
</dbReference>
<keyword evidence="5 8" id="KW-0812">Transmembrane</keyword>
<evidence type="ECO:0000256" key="3">
    <source>
        <dbReference type="ARBA" id="ARBA00022448"/>
    </source>
</evidence>
<dbReference type="AlphaFoldDB" id="K1KJ73"/>
<dbReference type="STRING" id="742823.HMPREF9465_00617"/>
<dbReference type="Pfam" id="PF00528">
    <property type="entry name" value="BPD_transp_1"/>
    <property type="match status" value="1"/>
</dbReference>
<feature type="transmembrane region" description="Helical" evidence="8">
    <location>
        <begin position="91"/>
        <end position="110"/>
    </location>
</feature>
<accession>K1KJ73</accession>
<keyword evidence="7 8" id="KW-0472">Membrane</keyword>
<feature type="transmembrane region" description="Helical" evidence="8">
    <location>
        <begin position="122"/>
        <end position="141"/>
    </location>
</feature>
<keyword evidence="3 8" id="KW-0813">Transport</keyword>
<dbReference type="InterPro" id="IPR010065">
    <property type="entry name" value="AA_ABC_transptr_permease_3TM"/>
</dbReference>
<dbReference type="eggNOG" id="COG0765">
    <property type="taxonomic scope" value="Bacteria"/>
</dbReference>
<dbReference type="InterPro" id="IPR035906">
    <property type="entry name" value="MetI-like_sf"/>
</dbReference>
<protein>
    <submittedName>
        <fullName evidence="10">His/Glu/Gln/Arg/opine family amino ABC transporter, permease, 3-TM region</fullName>
    </submittedName>
</protein>
<dbReference type="RefSeq" id="WP_005434085.1">
    <property type="nucleotide sequence ID" value="NZ_JH815514.1"/>
</dbReference>
<dbReference type="InterPro" id="IPR000515">
    <property type="entry name" value="MetI-like"/>
</dbReference>
<evidence type="ECO:0000256" key="1">
    <source>
        <dbReference type="ARBA" id="ARBA00004429"/>
    </source>
</evidence>
<evidence type="ECO:0000313" key="10">
    <source>
        <dbReference type="EMBL" id="EKB31749.1"/>
    </source>
</evidence>
<dbReference type="HOGENOM" id="CLU_019602_16_1_4"/>
<dbReference type="GO" id="GO:0043190">
    <property type="term" value="C:ATP-binding cassette (ABC) transporter complex"/>
    <property type="evidence" value="ECO:0007669"/>
    <property type="project" value="InterPro"/>
</dbReference>
<evidence type="ECO:0000256" key="6">
    <source>
        <dbReference type="ARBA" id="ARBA00022989"/>
    </source>
</evidence>
<comment type="subcellular location">
    <subcellularLocation>
        <location evidence="1">Cell inner membrane</location>
        <topology evidence="1">Multi-pass membrane protein</topology>
    </subcellularLocation>
    <subcellularLocation>
        <location evidence="8">Cell membrane</location>
        <topology evidence="8">Multi-pass membrane protein</topology>
    </subcellularLocation>
</comment>
<evidence type="ECO:0000313" key="11">
    <source>
        <dbReference type="Proteomes" id="UP000005835"/>
    </source>
</evidence>
<dbReference type="PATRIC" id="fig|742823.3.peg.618"/>
<evidence type="ECO:0000256" key="8">
    <source>
        <dbReference type="RuleBase" id="RU363032"/>
    </source>
</evidence>
<dbReference type="Gene3D" id="1.10.3720.10">
    <property type="entry name" value="MetI-like"/>
    <property type="match status" value="1"/>
</dbReference>
<keyword evidence="6 8" id="KW-1133">Transmembrane helix</keyword>
<feature type="transmembrane region" description="Helical" evidence="8">
    <location>
        <begin position="227"/>
        <end position="247"/>
    </location>
</feature>
<dbReference type="PANTHER" id="PTHR30614">
    <property type="entry name" value="MEMBRANE COMPONENT OF AMINO ACID ABC TRANSPORTER"/>
    <property type="match status" value="1"/>
</dbReference>
<gene>
    <name evidence="10" type="ORF">HMPREF9465_00617</name>
</gene>
<sequence>MITESSFSGSLSQRIRRRYFYSPMASLFTVVVSAVIAFIVGKLVLWGLVNAVWTPDVQACGQSSGACWGFVAEKWRLIIFGRYPYHLQWRAAAATGIVLAMLVVSSFPFMWRKPYLRTLGMLWSAAVVFFFILMLGGVFGLESISTDMWGGLPLTIVLTLVGMGASVPLGILLALGRRSKMPAVASVSTGYIELVRGVPLITVLFVAAFIFPLLLPAGVRIDPFWRISVAIALFQAAYMAEIVRGGLQTIPRGQFDAAASLGLSQRQVYTAVILPQALVAIIPAFVNSLLSCFMDTSLVTVVSMYDLTGSLRLALGDALWRGYFIEGYVFIALVYFFFSFIVSRYSQWLEVYLTGEKDRGHAAE</sequence>
<evidence type="ECO:0000256" key="4">
    <source>
        <dbReference type="ARBA" id="ARBA00022475"/>
    </source>
</evidence>
<dbReference type="CDD" id="cd06261">
    <property type="entry name" value="TM_PBP2"/>
    <property type="match status" value="1"/>
</dbReference>
<comment type="similarity">
    <text evidence="2">Belongs to the binding-protein-dependent transport system permease family. HisMQ subfamily.</text>
</comment>
<evidence type="ECO:0000256" key="2">
    <source>
        <dbReference type="ARBA" id="ARBA00010072"/>
    </source>
</evidence>
<dbReference type="Proteomes" id="UP000005835">
    <property type="component" value="Unassembled WGS sequence"/>
</dbReference>
<dbReference type="NCBIfam" id="TIGR01726">
    <property type="entry name" value="HEQRo_perm_3TM"/>
    <property type="match status" value="1"/>
</dbReference>
<dbReference type="GO" id="GO:0022857">
    <property type="term" value="F:transmembrane transporter activity"/>
    <property type="evidence" value="ECO:0007669"/>
    <property type="project" value="InterPro"/>
</dbReference>
<comment type="caution">
    <text evidence="10">The sequence shown here is derived from an EMBL/GenBank/DDBJ whole genome shotgun (WGS) entry which is preliminary data.</text>
</comment>
<dbReference type="EMBL" id="ADMG01000017">
    <property type="protein sequence ID" value="EKB31749.1"/>
    <property type="molecule type" value="Genomic_DNA"/>
</dbReference>
<evidence type="ECO:0000256" key="5">
    <source>
        <dbReference type="ARBA" id="ARBA00022692"/>
    </source>
</evidence>
<evidence type="ECO:0000256" key="7">
    <source>
        <dbReference type="ARBA" id="ARBA00023136"/>
    </source>
</evidence>
<feature type="transmembrane region" description="Helical" evidence="8">
    <location>
        <begin position="197"/>
        <end position="215"/>
    </location>
</feature>
<feature type="transmembrane region" description="Helical" evidence="8">
    <location>
        <begin position="153"/>
        <end position="176"/>
    </location>
</feature>
<feature type="transmembrane region" description="Helical" evidence="8">
    <location>
        <begin position="327"/>
        <end position="346"/>
    </location>
</feature>
<reference evidence="10 11" key="1">
    <citation type="submission" date="2012-05" db="EMBL/GenBank/DDBJ databases">
        <title>The Genome Sequence of Sutterella wadsworthensis 2_1_59BFAA.</title>
        <authorList>
            <consortium name="The Broad Institute Genome Sequencing Platform"/>
            <person name="Earl A."/>
            <person name="Ward D."/>
            <person name="Feldgarden M."/>
            <person name="Gevers D."/>
            <person name="Daigneault M."/>
            <person name="Strauss J."/>
            <person name="Allen-Vercoe E."/>
            <person name="Walker B."/>
            <person name="Young S.K."/>
            <person name="Zeng Q."/>
            <person name="Gargeya S."/>
            <person name="Fitzgerald M."/>
            <person name="Haas B."/>
            <person name="Abouelleil A."/>
            <person name="Alvarado L."/>
            <person name="Arachchi H.M."/>
            <person name="Berlin A.M."/>
            <person name="Chapman S.B."/>
            <person name="Goldberg J."/>
            <person name="Griggs A."/>
            <person name="Gujja S."/>
            <person name="Hansen M."/>
            <person name="Howarth C."/>
            <person name="Imamovic A."/>
            <person name="Larimer J."/>
            <person name="McCowen C."/>
            <person name="Montmayeur A."/>
            <person name="Murphy C."/>
            <person name="Neiman D."/>
            <person name="Pearson M."/>
            <person name="Priest M."/>
            <person name="Roberts A."/>
            <person name="Saif S."/>
            <person name="Shea T."/>
            <person name="Sisk P."/>
            <person name="Sykes S."/>
            <person name="Wortman J."/>
            <person name="Nusbaum C."/>
            <person name="Birren B."/>
        </authorList>
    </citation>
    <scope>NUCLEOTIDE SEQUENCE [LARGE SCALE GENOMIC DNA]</scope>
    <source>
        <strain evidence="10 11">2_1_59BFAA</strain>
    </source>
</reference>